<name>A0A831QNA3_9FLAO</name>
<dbReference type="Proteomes" id="UP000886191">
    <property type="component" value="Unassembled WGS sequence"/>
</dbReference>
<dbReference type="Gene3D" id="1.20.120.450">
    <property type="entry name" value="dinb family like domain"/>
    <property type="match status" value="1"/>
</dbReference>
<dbReference type="PANTHER" id="PTHR40658">
    <property type="match status" value="1"/>
</dbReference>
<gene>
    <name evidence="1" type="ORF">ENH87_02720</name>
</gene>
<reference evidence="1" key="1">
    <citation type="journal article" date="2020" name="mSystems">
        <title>Genome- and Community-Level Interaction Insights into Carbon Utilization and Element Cycling Functions of Hydrothermarchaeota in Hydrothermal Sediment.</title>
        <authorList>
            <person name="Zhou Z."/>
            <person name="Liu Y."/>
            <person name="Xu W."/>
            <person name="Pan J."/>
            <person name="Luo Z.H."/>
            <person name="Li M."/>
        </authorList>
    </citation>
    <scope>NUCLEOTIDE SEQUENCE [LARGE SCALE GENOMIC DNA]</scope>
    <source>
        <strain evidence="1">HyVt-345</strain>
    </source>
</reference>
<dbReference type="PANTHER" id="PTHR40658:SF4">
    <property type="entry name" value="HYPOTHETICAL CYTOSOLIC PROTEIN"/>
    <property type="match status" value="1"/>
</dbReference>
<evidence type="ECO:0000313" key="1">
    <source>
        <dbReference type="EMBL" id="HEA19814.1"/>
    </source>
</evidence>
<dbReference type="InterPro" id="IPR012550">
    <property type="entry name" value="DUF1706"/>
</dbReference>
<dbReference type="Pfam" id="PF08020">
    <property type="entry name" value="DUF1706"/>
    <property type="match status" value="1"/>
</dbReference>
<dbReference type="AlphaFoldDB" id="A0A831QNA3"/>
<dbReference type="EMBL" id="DRGL01000014">
    <property type="protein sequence ID" value="HEA19814.1"/>
    <property type="molecule type" value="Genomic_DNA"/>
</dbReference>
<dbReference type="InterPro" id="IPR034660">
    <property type="entry name" value="DinB/YfiT-like"/>
</dbReference>
<accession>A0A831QNA3</accession>
<protein>
    <submittedName>
        <fullName evidence="1">ClbS/DfsB family four-helix bundle protein</fullName>
    </submittedName>
</protein>
<dbReference type="PIRSF" id="PIRSF031551">
    <property type="entry name" value="DUF1706"/>
    <property type="match status" value="1"/>
</dbReference>
<sequence length="164" mass="19305">MPRPKTKTELLELSQKNYSKLIDYVDSLSEKVQQAVFPKGYLNRNIKDVLAHLHHWHLMFLEWYETGMAGQKPDMPAKGYTWKTLPDLNREIWRKYKDVSLEEAQKMLQNSSNSVREIIRNHSEEALFTKKKYKWTGSTSLGSYLISATSSHYDWGYKLIKKCT</sequence>
<proteinExistence type="predicted"/>
<comment type="caution">
    <text evidence="1">The sequence shown here is derived from an EMBL/GenBank/DDBJ whole genome shotgun (WGS) entry which is preliminary data.</text>
</comment>
<dbReference type="SUPFAM" id="SSF109854">
    <property type="entry name" value="DinB/YfiT-like putative metalloenzymes"/>
    <property type="match status" value="1"/>
</dbReference>
<organism evidence="1">
    <name type="scientific">Pricia antarctica</name>
    <dbReference type="NCBI Taxonomy" id="641691"/>
    <lineage>
        <taxon>Bacteria</taxon>
        <taxon>Pseudomonadati</taxon>
        <taxon>Bacteroidota</taxon>
        <taxon>Flavobacteriia</taxon>
        <taxon>Flavobacteriales</taxon>
        <taxon>Flavobacteriaceae</taxon>
        <taxon>Pricia</taxon>
    </lineage>
</organism>